<dbReference type="Gene3D" id="3.30.200.20">
    <property type="entry name" value="Phosphorylase Kinase, domain 1"/>
    <property type="match status" value="1"/>
</dbReference>
<dbReference type="SUPFAM" id="SSF56112">
    <property type="entry name" value="Protein kinase-like (PK-like)"/>
    <property type="match status" value="1"/>
</dbReference>
<name>A0A1C3JNQ7_9GAMM</name>
<dbReference type="Gene3D" id="3.90.1200.10">
    <property type="match status" value="1"/>
</dbReference>
<dbReference type="EMBL" id="FLRA01000003">
    <property type="protein sequence ID" value="SBT16853.1"/>
    <property type="molecule type" value="Genomic_DNA"/>
</dbReference>
<organism evidence="1 4">
    <name type="scientific">Marinomonas gallaica</name>
    <dbReference type="NCBI Taxonomy" id="1806667"/>
    <lineage>
        <taxon>Bacteria</taxon>
        <taxon>Pseudomonadati</taxon>
        <taxon>Pseudomonadota</taxon>
        <taxon>Gammaproteobacteria</taxon>
        <taxon>Oceanospirillales</taxon>
        <taxon>Oceanospirillaceae</taxon>
        <taxon>Marinomonas</taxon>
    </lineage>
</organism>
<dbReference type="Proteomes" id="UP000092840">
    <property type="component" value="Unassembled WGS sequence"/>
</dbReference>
<dbReference type="PANTHER" id="PTHR22603:SF66">
    <property type="entry name" value="ETHANOLAMINE KINASE"/>
    <property type="match status" value="1"/>
</dbReference>
<dbReference type="GO" id="GO:0005737">
    <property type="term" value="C:cytoplasm"/>
    <property type="evidence" value="ECO:0007669"/>
    <property type="project" value="TreeGrafter"/>
</dbReference>
<accession>A0A1C3JNQ7</accession>
<reference evidence="2 3" key="1">
    <citation type="submission" date="2016-06" db="EMBL/GenBank/DDBJ databases">
        <authorList>
            <person name="Rodrigo-Torres L."/>
            <person name="Arahal D.R."/>
        </authorList>
    </citation>
    <scope>NUCLEOTIDE SEQUENCE [LARGE SCALE GENOMIC DNA]</scope>
    <source>
        <strain evidence="2 3">CECT 5116</strain>
    </source>
</reference>
<proteinExistence type="predicted"/>
<dbReference type="InterPro" id="IPR011009">
    <property type="entry name" value="Kinase-like_dom_sf"/>
</dbReference>
<evidence type="ECO:0000313" key="3">
    <source>
        <dbReference type="Proteomes" id="UP000092840"/>
    </source>
</evidence>
<gene>
    <name evidence="1" type="ORF">MGA5115_00938</name>
    <name evidence="2" type="ORF">MGA5116_01156</name>
</gene>
<evidence type="ECO:0000313" key="4">
    <source>
        <dbReference type="Proteomes" id="UP000092871"/>
    </source>
</evidence>
<dbReference type="AlphaFoldDB" id="A0A1C3JNQ7"/>
<dbReference type="EMBL" id="FLRB01000006">
    <property type="protein sequence ID" value="SBT20569.1"/>
    <property type="molecule type" value="Genomic_DNA"/>
</dbReference>
<dbReference type="Proteomes" id="UP000092871">
    <property type="component" value="Unassembled WGS sequence"/>
</dbReference>
<dbReference type="GO" id="GO:0004305">
    <property type="term" value="F:ethanolamine kinase activity"/>
    <property type="evidence" value="ECO:0007669"/>
    <property type="project" value="TreeGrafter"/>
</dbReference>
<sequence>MNSILPEQGDLEVSELDEGFSNHTYHVRWPYHLGIVVRISALNDAAFCVNRSAELEIWQKAAEYGLTARVLWQNELNVVASEFLNGKTYSWDVQHTTLTLVPICQAMRELHSITAVSHEYDVFVLMASWLDHIEHHPNHHEIKDLYQQASVFFQTLTMPVRPKRLSVCHNDLNPKNMLVKDGEVRLIDWECAGMNDPLFDFAVLVHAHHLNDEQIKQAYLIIFEAKPDAQHSAIITQYRQAYVLRELIWLLLKHLVSGAQDLDCLQWYHALLTDPVFNPYFTAE</sequence>
<protein>
    <submittedName>
        <fullName evidence="1">Uncharacterized protein</fullName>
    </submittedName>
</protein>
<reference evidence="1 4" key="2">
    <citation type="submission" date="2016-06" db="EMBL/GenBank/DDBJ databases">
        <authorList>
            <person name="Kjaerup R.B."/>
            <person name="Dalgaard T.S."/>
            <person name="Juul-Madsen H.R."/>
        </authorList>
    </citation>
    <scope>NUCLEOTIDE SEQUENCE [LARGE SCALE GENOMIC DNA]</scope>
    <source>
        <strain evidence="1 4">CECT 5115</strain>
    </source>
</reference>
<dbReference type="GO" id="GO:0006646">
    <property type="term" value="P:phosphatidylethanolamine biosynthetic process"/>
    <property type="evidence" value="ECO:0007669"/>
    <property type="project" value="TreeGrafter"/>
</dbReference>
<dbReference type="Pfam" id="PF01633">
    <property type="entry name" value="Choline_kinase"/>
    <property type="match status" value="1"/>
</dbReference>
<keyword evidence="3" id="KW-1185">Reference proteome</keyword>
<dbReference type="PANTHER" id="PTHR22603">
    <property type="entry name" value="CHOLINE/ETHANOALAMINE KINASE"/>
    <property type="match status" value="1"/>
</dbReference>
<evidence type="ECO:0000313" key="1">
    <source>
        <dbReference type="EMBL" id="SBT16853.1"/>
    </source>
</evidence>
<evidence type="ECO:0000313" key="2">
    <source>
        <dbReference type="EMBL" id="SBT20569.1"/>
    </source>
</evidence>